<feature type="region of interest" description="Disordered" evidence="1">
    <location>
        <begin position="60"/>
        <end position="83"/>
    </location>
</feature>
<evidence type="ECO:0000313" key="2">
    <source>
        <dbReference type="EMBL" id="CBY02304.1"/>
    </source>
</evidence>
<organism evidence="2 3">
    <name type="scientific">Leptosphaeria maculans (strain JN3 / isolate v23.1.3 / race Av1-4-5-6-7-8)</name>
    <name type="common">Blackleg fungus</name>
    <name type="synonym">Phoma lingam</name>
    <dbReference type="NCBI Taxonomy" id="985895"/>
    <lineage>
        <taxon>Eukaryota</taxon>
        <taxon>Fungi</taxon>
        <taxon>Dikarya</taxon>
        <taxon>Ascomycota</taxon>
        <taxon>Pezizomycotina</taxon>
        <taxon>Dothideomycetes</taxon>
        <taxon>Pleosporomycetidae</taxon>
        <taxon>Pleosporales</taxon>
        <taxon>Pleosporineae</taxon>
        <taxon>Leptosphaeriaceae</taxon>
        <taxon>Plenodomus</taxon>
        <taxon>Plenodomus lingam/Leptosphaeria maculans species complex</taxon>
    </lineage>
</organism>
<dbReference type="VEuPathDB" id="FungiDB:LEMA_P010910.1"/>
<proteinExistence type="predicted"/>
<name>E5ACV2_LEPMJ</name>
<dbReference type="InParanoid" id="E5ACV2"/>
<reference evidence="3" key="1">
    <citation type="journal article" date="2011" name="Nat. Commun.">
        <title>Effector diversification within compartments of the Leptosphaeria maculans genome affected by Repeat-Induced Point mutations.</title>
        <authorList>
            <person name="Rouxel T."/>
            <person name="Grandaubert J."/>
            <person name="Hane J.K."/>
            <person name="Hoede C."/>
            <person name="van de Wouw A.P."/>
            <person name="Couloux A."/>
            <person name="Dominguez V."/>
            <person name="Anthouard V."/>
            <person name="Bally P."/>
            <person name="Bourras S."/>
            <person name="Cozijnsen A.J."/>
            <person name="Ciuffetti L.M."/>
            <person name="Degrave A."/>
            <person name="Dilmaghani A."/>
            <person name="Duret L."/>
            <person name="Fudal I."/>
            <person name="Goodwin S.B."/>
            <person name="Gout L."/>
            <person name="Glaser N."/>
            <person name="Linglin J."/>
            <person name="Kema G.H.J."/>
            <person name="Lapalu N."/>
            <person name="Lawrence C.B."/>
            <person name="May K."/>
            <person name="Meyer M."/>
            <person name="Ollivier B."/>
            <person name="Poulain J."/>
            <person name="Schoch C.L."/>
            <person name="Simon A."/>
            <person name="Spatafora J.W."/>
            <person name="Stachowiak A."/>
            <person name="Turgeon B.G."/>
            <person name="Tyler B.M."/>
            <person name="Vincent D."/>
            <person name="Weissenbach J."/>
            <person name="Amselem J."/>
            <person name="Quesneville H."/>
            <person name="Oliver R.P."/>
            <person name="Wincker P."/>
            <person name="Balesdent M.-H."/>
            <person name="Howlett B.J."/>
        </authorList>
    </citation>
    <scope>NUCLEOTIDE SEQUENCE [LARGE SCALE GENOMIC DNA]</scope>
    <source>
        <strain evidence="3">JN3 / isolate v23.1.3 / race Av1-4-5-6-7-8</strain>
    </source>
</reference>
<dbReference type="AlphaFoldDB" id="E5ACV2"/>
<gene>
    <name evidence="2" type="ORF">LEMA_P010910.1</name>
</gene>
<protein>
    <submittedName>
        <fullName evidence="2">Predicted protein</fullName>
    </submittedName>
</protein>
<evidence type="ECO:0000313" key="3">
    <source>
        <dbReference type="Proteomes" id="UP000002668"/>
    </source>
</evidence>
<keyword evidence="3" id="KW-1185">Reference proteome</keyword>
<dbReference type="HOGENOM" id="CLU_2292229_0_0_1"/>
<evidence type="ECO:0000256" key="1">
    <source>
        <dbReference type="SAM" id="MobiDB-lite"/>
    </source>
</evidence>
<dbReference type="Proteomes" id="UP000002668">
    <property type="component" value="Genome"/>
</dbReference>
<dbReference type="EMBL" id="FP929139">
    <property type="protein sequence ID" value="CBY02304.1"/>
    <property type="molecule type" value="Genomic_DNA"/>
</dbReference>
<sequence>MDLDNRCPFQPLGRQSPSSMDVSMETFAFFFARPQGSRLAKPPGCSFSLSKCRLVAELRRSEPLNPKPPPVTERLSRGGNVSSSSLNYRDYSTVMLRVFRL</sequence>
<accession>E5ACV2</accession>